<evidence type="ECO:0000313" key="1">
    <source>
        <dbReference type="EMBL" id="MFA9951148.1"/>
    </source>
</evidence>
<keyword evidence="2" id="KW-1185">Reference proteome</keyword>
<accession>A0ABV4UIB8</accession>
<dbReference type="EMBL" id="JBEUWX010000003">
    <property type="protein sequence ID" value="MFA9951148.1"/>
    <property type="molecule type" value="Genomic_DNA"/>
</dbReference>
<protein>
    <submittedName>
        <fullName evidence="1">Uncharacterized protein</fullName>
    </submittedName>
</protein>
<gene>
    <name evidence="1" type="ORF">ABCS64_12575</name>
</gene>
<organism evidence="1 2">
    <name type="scientific">Dentiradicibacter hellwigii</name>
    <dbReference type="NCBI Taxonomy" id="3149053"/>
    <lineage>
        <taxon>Bacteria</taxon>
        <taxon>Pseudomonadati</taxon>
        <taxon>Pseudomonadota</taxon>
        <taxon>Betaproteobacteria</taxon>
        <taxon>Rhodocyclales</taxon>
        <taxon>Rhodocyclaceae</taxon>
        <taxon>Dentiradicibacter</taxon>
    </lineage>
</organism>
<dbReference type="RefSeq" id="WP_418892206.1">
    <property type="nucleotide sequence ID" value="NZ_JBEUWX010000003.1"/>
</dbReference>
<reference evidence="2" key="1">
    <citation type="submission" date="2024-06" db="EMBL/GenBank/DDBJ databases">
        <title>Radixoralia hellwigii gen. nov., sp nov., isolated from a root canal in the human oral cavity.</title>
        <authorList>
            <person name="Bartsch S."/>
            <person name="Wittmer A."/>
            <person name="Schulz A.-K."/>
            <person name="Neumann-Schaal M."/>
            <person name="Wolf J."/>
            <person name="Gronow S."/>
            <person name="Tennert C."/>
            <person name="Haecker G."/>
            <person name="Cieplik F."/>
            <person name="Al-Ahmad A."/>
        </authorList>
    </citation>
    <scope>NUCLEOTIDE SEQUENCE [LARGE SCALE GENOMIC DNA]</scope>
    <source>
        <strain evidence="2">Wk13</strain>
    </source>
</reference>
<proteinExistence type="predicted"/>
<sequence>MGILLGVLCGAQSAVDQTLRQGYFKAYGKRYRTVEIIDDNAQGAR</sequence>
<comment type="caution">
    <text evidence="1">The sequence shown here is derived from an EMBL/GenBank/DDBJ whole genome shotgun (WGS) entry which is preliminary data.</text>
</comment>
<evidence type="ECO:0000313" key="2">
    <source>
        <dbReference type="Proteomes" id="UP001574673"/>
    </source>
</evidence>
<dbReference type="Proteomes" id="UP001574673">
    <property type="component" value="Unassembled WGS sequence"/>
</dbReference>
<name>A0ABV4UIB8_9RHOO</name>